<dbReference type="RefSeq" id="WP_143150494.1">
    <property type="nucleotide sequence ID" value="NZ_FQYX01000016.1"/>
</dbReference>
<accession>A0A1M6I5D4</accession>
<keyword evidence="1" id="KW-1133">Transmembrane helix</keyword>
<sequence>MKNKLKFFIVFSLIGYLIWYLFLKPYDYKVVFKAQTYPGTINQSIKLWSSTNNHSKFLEQESFLELDQQLQFNDSLHEYRWKITPLTDSSSRVTVWVKDLNNSLSNRLSIPFSTTNFEKRTKSTLVDFNKKLHDHIENFKVSIVGIVEDTPSTYTAYVPLEGPQFGKASSMMKNYPFLSSILVDHQVKLNGQPFIEISHWDRTNDSITYNFCFPIIKNDSLPQNKSLHYKHFKGGKAIKAIYNGNYITSDRAWYALLDYAKKNNIAVDENPIEVFYSNPNYGGNELNWKAEIYMPVKK</sequence>
<name>A0A1M6I5D4_9FLAO</name>
<gene>
    <name evidence="3" type="ORF">SAMN04487911_11644</name>
</gene>
<evidence type="ECO:0000313" key="4">
    <source>
        <dbReference type="Proteomes" id="UP000184231"/>
    </source>
</evidence>
<keyword evidence="1" id="KW-0812">Transmembrane</keyword>
<dbReference type="SUPFAM" id="SSF55136">
    <property type="entry name" value="Probable bacterial effector-binding domain"/>
    <property type="match status" value="1"/>
</dbReference>
<keyword evidence="1" id="KW-0472">Membrane</keyword>
<evidence type="ECO:0000256" key="1">
    <source>
        <dbReference type="SAM" id="Phobius"/>
    </source>
</evidence>
<dbReference type="Gene3D" id="3.20.80.10">
    <property type="entry name" value="Regulatory factor, effector binding domain"/>
    <property type="match status" value="1"/>
</dbReference>
<dbReference type="EMBL" id="FQYX01000016">
    <property type="protein sequence ID" value="SHJ29642.1"/>
    <property type="molecule type" value="Genomic_DNA"/>
</dbReference>
<evidence type="ECO:0000259" key="2">
    <source>
        <dbReference type="Pfam" id="PF06445"/>
    </source>
</evidence>
<protein>
    <submittedName>
        <fullName evidence="3">GyrI-like small molecule binding domain-containing protein</fullName>
    </submittedName>
</protein>
<feature type="transmembrane region" description="Helical" evidence="1">
    <location>
        <begin position="7"/>
        <end position="23"/>
    </location>
</feature>
<keyword evidence="4" id="KW-1185">Reference proteome</keyword>
<dbReference type="Proteomes" id="UP000184231">
    <property type="component" value="Unassembled WGS sequence"/>
</dbReference>
<reference evidence="3 4" key="1">
    <citation type="submission" date="2016-11" db="EMBL/GenBank/DDBJ databases">
        <authorList>
            <person name="Jaros S."/>
            <person name="Januszkiewicz K."/>
            <person name="Wedrychowicz H."/>
        </authorList>
    </citation>
    <scope>NUCLEOTIDE SEQUENCE [LARGE SCALE GENOMIC DNA]</scope>
    <source>
        <strain evidence="3 4">CGMCC 1.8863</strain>
    </source>
</reference>
<organism evidence="3 4">
    <name type="scientific">Arenibacter nanhaiticus</name>
    <dbReference type="NCBI Taxonomy" id="558155"/>
    <lineage>
        <taxon>Bacteria</taxon>
        <taxon>Pseudomonadati</taxon>
        <taxon>Bacteroidota</taxon>
        <taxon>Flavobacteriia</taxon>
        <taxon>Flavobacteriales</taxon>
        <taxon>Flavobacteriaceae</taxon>
        <taxon>Arenibacter</taxon>
    </lineage>
</organism>
<proteinExistence type="predicted"/>
<evidence type="ECO:0000313" key="3">
    <source>
        <dbReference type="EMBL" id="SHJ29642.1"/>
    </source>
</evidence>
<dbReference type="InterPro" id="IPR011256">
    <property type="entry name" value="Reg_factor_effector_dom_sf"/>
</dbReference>
<dbReference type="Pfam" id="PF06445">
    <property type="entry name" value="GyrI-like"/>
    <property type="match status" value="1"/>
</dbReference>
<dbReference type="AlphaFoldDB" id="A0A1M6I5D4"/>
<dbReference type="InterPro" id="IPR029442">
    <property type="entry name" value="GyrI-like"/>
</dbReference>
<dbReference type="STRING" id="558155.SAMN04487911_11644"/>
<dbReference type="OrthoDB" id="1421367at2"/>
<feature type="domain" description="GyrI-like small molecule binding" evidence="2">
    <location>
        <begin position="186"/>
        <end position="297"/>
    </location>
</feature>